<organism evidence="3">
    <name type="scientific">Guillardia theta</name>
    <name type="common">Cryptophyte</name>
    <name type="synonym">Cryptomonas phi</name>
    <dbReference type="NCBI Taxonomy" id="55529"/>
    <lineage>
        <taxon>Eukaryota</taxon>
        <taxon>Cryptophyceae</taxon>
        <taxon>Pyrenomonadales</taxon>
        <taxon>Geminigeraceae</taxon>
        <taxon>Guillardia</taxon>
    </lineage>
</organism>
<keyword evidence="2" id="KW-1133">Transmembrane helix</keyword>
<keyword evidence="2" id="KW-0812">Transmembrane</keyword>
<evidence type="ECO:0000256" key="2">
    <source>
        <dbReference type="SAM" id="Phobius"/>
    </source>
</evidence>
<keyword evidence="2" id="KW-0472">Membrane</keyword>
<evidence type="ECO:0000256" key="1">
    <source>
        <dbReference type="SAM" id="Coils"/>
    </source>
</evidence>
<dbReference type="EMBL" id="HBKN01044187">
    <property type="protein sequence ID" value="CAE2333358.1"/>
    <property type="molecule type" value="Transcribed_RNA"/>
</dbReference>
<keyword evidence="1" id="KW-0175">Coiled coil</keyword>
<name>A0A7S4PGQ6_GUITH</name>
<sequence length="380" mass="43025">MDEPMSADRRASCQRTTLLRSSFATAGGLVLLLCCVGWMLSKEGGDQASSLVQRGDIDKSWKAFKHQSQTETSFVEGEDEVMKRVLNHKNGKLKKYQLMHPEMIEELENAIQDQIAEEVKKKLHLALEQKKNQAFINLNRTIKEMKTSIAHLKGLHVGANVSSITSNLEDSICNFMNCSGWPAEMKELNKEKSEIQARLSKYVAEVDEDKKEFHDMKSKFFDKYLSMDIKSQQKQDELKYWRQVVAAYEHRLNQPRTAENSSACDEVETISKDSGRLTVNAGAGVKCFWLIKSNKKTLNVQFSNVKNYGNSSIAVFVVNTSSAPLTDIIDNIYLDAPATTLRGYVPELSMQRNTSEILIHNDLDKELLHPSTFKVSWTSS</sequence>
<accession>A0A7S4PGQ6</accession>
<proteinExistence type="predicted"/>
<dbReference type="AlphaFoldDB" id="A0A7S4PGQ6"/>
<reference evidence="3" key="1">
    <citation type="submission" date="2021-01" db="EMBL/GenBank/DDBJ databases">
        <authorList>
            <person name="Corre E."/>
            <person name="Pelletier E."/>
            <person name="Niang G."/>
            <person name="Scheremetjew M."/>
            <person name="Finn R."/>
            <person name="Kale V."/>
            <person name="Holt S."/>
            <person name="Cochrane G."/>
            <person name="Meng A."/>
            <person name="Brown T."/>
            <person name="Cohen L."/>
        </authorList>
    </citation>
    <scope>NUCLEOTIDE SEQUENCE</scope>
    <source>
        <strain evidence="3">CCMP 2712</strain>
    </source>
</reference>
<feature type="transmembrane region" description="Helical" evidence="2">
    <location>
        <begin position="21"/>
        <end position="40"/>
    </location>
</feature>
<protein>
    <submittedName>
        <fullName evidence="3">Uncharacterized protein</fullName>
    </submittedName>
</protein>
<gene>
    <name evidence="3" type="ORF">GTHE00462_LOCUS34602</name>
</gene>
<feature type="coiled-coil region" evidence="1">
    <location>
        <begin position="185"/>
        <end position="212"/>
    </location>
</feature>
<evidence type="ECO:0000313" key="3">
    <source>
        <dbReference type="EMBL" id="CAE2333358.1"/>
    </source>
</evidence>